<keyword evidence="5" id="KW-0539">Nucleus</keyword>
<keyword evidence="3 7" id="KW-0240">DNA-directed RNA polymerase</keyword>
<dbReference type="EMBL" id="JI170637">
    <property type="protein sequence ID" value="ADY44675.1"/>
    <property type="molecule type" value="mRNA"/>
</dbReference>
<dbReference type="InterPro" id="IPR036390">
    <property type="entry name" value="WH_DNA-bd_sf"/>
</dbReference>
<evidence type="ECO:0000256" key="3">
    <source>
        <dbReference type="ARBA" id="ARBA00022478"/>
    </source>
</evidence>
<dbReference type="GO" id="GO:0005666">
    <property type="term" value="C:RNA polymerase III complex"/>
    <property type="evidence" value="ECO:0007669"/>
    <property type="project" value="InterPro"/>
</dbReference>
<keyword evidence="4" id="KW-0804">Transcription</keyword>
<comment type="function">
    <text evidence="6">DNA-dependent RNA polymerase catalyzes the transcription of DNA into RNA using the four ribonucleoside triphosphates as substrates. Specific peripheric component of RNA polymerase III which synthesizes small RNAs, such as 5S rRNA and tRNAs.</text>
</comment>
<dbReference type="InterPro" id="IPR007832">
    <property type="entry name" value="RNA_pol_Rpc34"/>
</dbReference>
<evidence type="ECO:0000256" key="1">
    <source>
        <dbReference type="ARBA" id="ARBA00004123"/>
    </source>
</evidence>
<reference evidence="7" key="1">
    <citation type="journal article" date="2011" name="Genome Res.">
        <title>Deep small RNA sequencing from the nematode Ascaris reveals conservation, functional diversification, and novel developmental profiles.</title>
        <authorList>
            <person name="Wang J."/>
            <person name="Czech B."/>
            <person name="Crunk A."/>
            <person name="Wallace A."/>
            <person name="Mitreva M."/>
            <person name="Hannon G.J."/>
            <person name="Davis R.E."/>
        </authorList>
    </citation>
    <scope>NUCLEOTIDE SEQUENCE</scope>
</reference>
<name>F1L3H1_ASCSU</name>
<sequence length="183" mass="20534">MKMPKEELVTAESEILELLQNHPDGVTNEELVKMTASLEGKIRGETVNNLLSSGKIEMLPGTKQGSFSLRIRRGTQITDASAEEQLIYSLIEESNKMGIWIREIRSRTGLPQAQVRKALKVLEQRKLVKSVKAVGTSKKCYMLYSVEADESLTGGAFYSEQQLDSQFVQTLVHLCVSMLQSRR</sequence>
<evidence type="ECO:0000256" key="2">
    <source>
        <dbReference type="ARBA" id="ARBA00011038"/>
    </source>
</evidence>
<dbReference type="FunFam" id="1.10.10.10:FF:000237">
    <property type="entry name" value="DNA-directed RNA polymerase III subunit RPC6"/>
    <property type="match status" value="1"/>
</dbReference>
<evidence type="ECO:0000313" key="7">
    <source>
        <dbReference type="EMBL" id="ADY44675.1"/>
    </source>
</evidence>
<dbReference type="Pfam" id="PF05158">
    <property type="entry name" value="RNA_pol_Rpc34"/>
    <property type="match status" value="1"/>
</dbReference>
<dbReference type="GO" id="GO:0006383">
    <property type="term" value="P:transcription by RNA polymerase III"/>
    <property type="evidence" value="ECO:0007669"/>
    <property type="project" value="InterPro"/>
</dbReference>
<dbReference type="AlphaFoldDB" id="F1L3H1"/>
<dbReference type="InterPro" id="IPR036388">
    <property type="entry name" value="WH-like_DNA-bd_sf"/>
</dbReference>
<comment type="subcellular location">
    <subcellularLocation>
        <location evidence="1">Nucleus</location>
    </subcellularLocation>
</comment>
<dbReference type="InterPro" id="IPR016049">
    <property type="entry name" value="RNA_pol_Rpc34-like"/>
</dbReference>
<protein>
    <submittedName>
        <fullName evidence="7">DNA-directed RNA polymerase III subunit RPC6</fullName>
    </submittedName>
</protein>
<evidence type="ECO:0000256" key="5">
    <source>
        <dbReference type="ARBA" id="ARBA00023242"/>
    </source>
</evidence>
<dbReference type="SUPFAM" id="SSF46785">
    <property type="entry name" value="Winged helix' DNA-binding domain"/>
    <property type="match status" value="2"/>
</dbReference>
<dbReference type="GO" id="GO:0005737">
    <property type="term" value="C:cytoplasm"/>
    <property type="evidence" value="ECO:0007669"/>
    <property type="project" value="UniProtKB-ARBA"/>
</dbReference>
<dbReference type="FunFam" id="1.10.10.10:FF:000116">
    <property type="entry name" value="DNA-directed RNA polymerase III subunit RPC6"/>
    <property type="match status" value="1"/>
</dbReference>
<dbReference type="GO" id="GO:0005654">
    <property type="term" value="C:nucleoplasm"/>
    <property type="evidence" value="ECO:0007669"/>
    <property type="project" value="UniProtKB-ARBA"/>
</dbReference>
<organism evidence="7">
    <name type="scientific">Ascaris suum</name>
    <name type="common">Pig roundworm</name>
    <name type="synonym">Ascaris lumbricoides</name>
    <dbReference type="NCBI Taxonomy" id="6253"/>
    <lineage>
        <taxon>Eukaryota</taxon>
        <taxon>Metazoa</taxon>
        <taxon>Ecdysozoa</taxon>
        <taxon>Nematoda</taxon>
        <taxon>Chromadorea</taxon>
        <taxon>Rhabditida</taxon>
        <taxon>Spirurina</taxon>
        <taxon>Ascaridomorpha</taxon>
        <taxon>Ascaridoidea</taxon>
        <taxon>Ascarididae</taxon>
        <taxon>Ascaris</taxon>
    </lineage>
</organism>
<dbReference type="PANTHER" id="PTHR12780">
    <property type="entry name" value="RNA POLYMERASE III DNA DIRECTED , 39KD SUBUNIT-RELATED"/>
    <property type="match status" value="1"/>
</dbReference>
<proteinExistence type="evidence at transcript level"/>
<evidence type="ECO:0000256" key="4">
    <source>
        <dbReference type="ARBA" id="ARBA00023163"/>
    </source>
</evidence>
<accession>F1L3H1</accession>
<evidence type="ECO:0000256" key="6">
    <source>
        <dbReference type="ARBA" id="ARBA00055148"/>
    </source>
</evidence>
<comment type="similarity">
    <text evidence="2">Belongs to the eukaryotic RPC34/RPC39 RNA polymerase subunit family.</text>
</comment>
<dbReference type="Gene3D" id="1.10.10.10">
    <property type="entry name" value="Winged helix-like DNA-binding domain superfamily/Winged helix DNA-binding domain"/>
    <property type="match status" value="2"/>
</dbReference>